<dbReference type="InterPro" id="IPR036388">
    <property type="entry name" value="WH-like_DNA-bd_sf"/>
</dbReference>
<dbReference type="AlphaFoldDB" id="A0A7L5BWT4"/>
<dbReference type="Gene3D" id="1.10.10.10">
    <property type="entry name" value="Winged helix-like DNA-binding domain superfamily/Winged helix DNA-binding domain"/>
    <property type="match status" value="1"/>
</dbReference>
<dbReference type="PROSITE" id="PS50949">
    <property type="entry name" value="HTH_GNTR"/>
    <property type="match status" value="1"/>
</dbReference>
<dbReference type="PANTHER" id="PTHR43537:SF49">
    <property type="entry name" value="TRANSCRIPTIONAL REGULATORY PROTEIN"/>
    <property type="match status" value="1"/>
</dbReference>
<feature type="region of interest" description="Disordered" evidence="4">
    <location>
        <begin position="1"/>
        <end position="25"/>
    </location>
</feature>
<organism evidence="6 7">
    <name type="scientific">Pikeienuella piscinae</name>
    <dbReference type="NCBI Taxonomy" id="2748098"/>
    <lineage>
        <taxon>Bacteria</taxon>
        <taxon>Pseudomonadati</taxon>
        <taxon>Pseudomonadota</taxon>
        <taxon>Alphaproteobacteria</taxon>
        <taxon>Rhodobacterales</taxon>
        <taxon>Paracoccaceae</taxon>
        <taxon>Pikeienuella</taxon>
    </lineage>
</organism>
<dbReference type="InterPro" id="IPR008920">
    <property type="entry name" value="TF_FadR/GntR_C"/>
</dbReference>
<sequence length="233" mass="26165">MESEQPRQSKPSSGAPETGSGSDVQRIVEQLRSRISEHEIAPGSKLKEQDIAREFGVSRTKVREALAALEIRGFVARTPNRGAVARRLELSQVFEIYDVREVLEGLAVRRAVENGRREIWAELLAEADGAFEERVLAGELHLYEKLFQRFRKEVIDAAANPVLTDMLDSVRDQTNVTLRRVVMLPGRAEQGLRNLRLALEAMKAGDAAGAERLRRNGIREAIAALKHYQRFVL</sequence>
<keyword evidence="3" id="KW-0804">Transcription</keyword>
<dbReference type="Gene3D" id="1.20.120.530">
    <property type="entry name" value="GntR ligand-binding domain-like"/>
    <property type="match status" value="1"/>
</dbReference>
<dbReference type="GO" id="GO:0003700">
    <property type="term" value="F:DNA-binding transcription factor activity"/>
    <property type="evidence" value="ECO:0007669"/>
    <property type="project" value="InterPro"/>
</dbReference>
<reference evidence="6 7" key="1">
    <citation type="submission" date="2020-02" db="EMBL/GenBank/DDBJ databases">
        <title>complete genome sequence of Rhodobacteraceae bacterium.</title>
        <authorList>
            <person name="Park J."/>
            <person name="Kim Y.-S."/>
            <person name="Kim K.-H."/>
        </authorList>
    </citation>
    <scope>NUCLEOTIDE SEQUENCE [LARGE SCALE GENOMIC DNA]</scope>
    <source>
        <strain evidence="6 7">RR4-56</strain>
    </source>
</reference>
<dbReference type="InterPro" id="IPR011711">
    <property type="entry name" value="GntR_C"/>
</dbReference>
<keyword evidence="7" id="KW-1185">Reference proteome</keyword>
<dbReference type="Pfam" id="PF00392">
    <property type="entry name" value="GntR"/>
    <property type="match status" value="1"/>
</dbReference>
<dbReference type="SUPFAM" id="SSF48008">
    <property type="entry name" value="GntR ligand-binding domain-like"/>
    <property type="match status" value="1"/>
</dbReference>
<dbReference type="CDD" id="cd07377">
    <property type="entry name" value="WHTH_GntR"/>
    <property type="match status" value="1"/>
</dbReference>
<accession>A0A7L5BWT4</accession>
<evidence type="ECO:0000313" key="6">
    <source>
        <dbReference type="EMBL" id="QIE56192.1"/>
    </source>
</evidence>
<evidence type="ECO:0000256" key="3">
    <source>
        <dbReference type="ARBA" id="ARBA00023163"/>
    </source>
</evidence>
<dbReference type="EMBL" id="CP049056">
    <property type="protein sequence ID" value="QIE56192.1"/>
    <property type="molecule type" value="Genomic_DNA"/>
</dbReference>
<dbReference type="InterPro" id="IPR036390">
    <property type="entry name" value="WH_DNA-bd_sf"/>
</dbReference>
<dbReference type="PRINTS" id="PR00035">
    <property type="entry name" value="HTHGNTR"/>
</dbReference>
<evidence type="ECO:0000256" key="2">
    <source>
        <dbReference type="ARBA" id="ARBA00023125"/>
    </source>
</evidence>
<proteinExistence type="predicted"/>
<evidence type="ECO:0000256" key="1">
    <source>
        <dbReference type="ARBA" id="ARBA00023015"/>
    </source>
</evidence>
<dbReference type="RefSeq" id="WP_165099099.1">
    <property type="nucleotide sequence ID" value="NZ_CP049056.1"/>
</dbReference>
<keyword evidence="1" id="KW-0805">Transcription regulation</keyword>
<dbReference type="SUPFAM" id="SSF46785">
    <property type="entry name" value="Winged helix' DNA-binding domain"/>
    <property type="match status" value="1"/>
</dbReference>
<dbReference type="SMART" id="SM00345">
    <property type="entry name" value="HTH_GNTR"/>
    <property type="match status" value="1"/>
</dbReference>
<evidence type="ECO:0000313" key="7">
    <source>
        <dbReference type="Proteomes" id="UP000503336"/>
    </source>
</evidence>
<dbReference type="Pfam" id="PF07729">
    <property type="entry name" value="FCD"/>
    <property type="match status" value="1"/>
</dbReference>
<gene>
    <name evidence="6" type="ORF">G5B40_12420</name>
</gene>
<evidence type="ECO:0000259" key="5">
    <source>
        <dbReference type="PROSITE" id="PS50949"/>
    </source>
</evidence>
<dbReference type="KEGG" id="hdh:G5B40_12420"/>
<dbReference type="Proteomes" id="UP000503336">
    <property type="component" value="Chromosome"/>
</dbReference>
<evidence type="ECO:0000256" key="4">
    <source>
        <dbReference type="SAM" id="MobiDB-lite"/>
    </source>
</evidence>
<feature type="domain" description="HTH gntR-type" evidence="5">
    <location>
        <begin position="21"/>
        <end position="88"/>
    </location>
</feature>
<keyword evidence="2" id="KW-0238">DNA-binding</keyword>
<dbReference type="PANTHER" id="PTHR43537">
    <property type="entry name" value="TRANSCRIPTIONAL REGULATOR, GNTR FAMILY"/>
    <property type="match status" value="1"/>
</dbReference>
<protein>
    <submittedName>
        <fullName evidence="6">GntR family transcriptional regulator</fullName>
    </submittedName>
</protein>
<dbReference type="InterPro" id="IPR000524">
    <property type="entry name" value="Tscrpt_reg_HTH_GntR"/>
</dbReference>
<dbReference type="GO" id="GO:0003677">
    <property type="term" value="F:DNA binding"/>
    <property type="evidence" value="ECO:0007669"/>
    <property type="project" value="UniProtKB-KW"/>
</dbReference>
<name>A0A7L5BWT4_9RHOB</name>
<dbReference type="SMART" id="SM00895">
    <property type="entry name" value="FCD"/>
    <property type="match status" value="1"/>
</dbReference>